<name>M8CVK0_AEGTA</name>
<dbReference type="AlphaFoldDB" id="M8CVK0"/>
<organism evidence="8">
    <name type="scientific">Aegilops tauschii</name>
    <name type="common">Tausch's goatgrass</name>
    <name type="synonym">Aegilops squarrosa</name>
    <dbReference type="NCBI Taxonomy" id="37682"/>
    <lineage>
        <taxon>Eukaryota</taxon>
        <taxon>Viridiplantae</taxon>
        <taxon>Streptophyta</taxon>
        <taxon>Embryophyta</taxon>
        <taxon>Tracheophyta</taxon>
        <taxon>Spermatophyta</taxon>
        <taxon>Magnoliopsida</taxon>
        <taxon>Liliopsida</taxon>
        <taxon>Poales</taxon>
        <taxon>Poaceae</taxon>
        <taxon>BOP clade</taxon>
        <taxon>Pooideae</taxon>
        <taxon>Triticodae</taxon>
        <taxon>Triticeae</taxon>
        <taxon>Triticinae</taxon>
        <taxon>Aegilops</taxon>
    </lineage>
</organism>
<dbReference type="CDD" id="cd02440">
    <property type="entry name" value="AdoMet_MTases"/>
    <property type="match status" value="1"/>
</dbReference>
<proteinExistence type="inferred from homology"/>
<dbReference type="InterPro" id="IPR036388">
    <property type="entry name" value="WH-like_DNA-bd_sf"/>
</dbReference>
<keyword evidence="2" id="KW-0808">Transferase</keyword>
<dbReference type="InterPro" id="IPR036390">
    <property type="entry name" value="WH_DNA-bd_sf"/>
</dbReference>
<accession>M8CVK0</accession>
<keyword evidence="3" id="KW-0949">S-adenosyl-L-methionine</keyword>
<dbReference type="FunFam" id="3.40.50.150:FF:000185">
    <property type="entry name" value="O-methyltransferase family protein"/>
    <property type="match status" value="1"/>
</dbReference>
<dbReference type="Gene3D" id="1.10.10.10">
    <property type="entry name" value="Winged helix-like DNA-binding domain superfamily/Winged helix DNA-binding domain"/>
    <property type="match status" value="1"/>
</dbReference>
<feature type="active site" description="Proton acceptor" evidence="5">
    <location>
        <position position="287"/>
    </location>
</feature>
<dbReference type="GO" id="GO:0032259">
    <property type="term" value="P:methylation"/>
    <property type="evidence" value="ECO:0007669"/>
    <property type="project" value="UniProtKB-KW"/>
</dbReference>
<dbReference type="GO" id="GO:0008171">
    <property type="term" value="F:O-methyltransferase activity"/>
    <property type="evidence" value="ECO:0007669"/>
    <property type="project" value="InterPro"/>
</dbReference>
<protein>
    <submittedName>
        <fullName evidence="8">O-methyltransferase ZRP4</fullName>
    </submittedName>
</protein>
<dbReference type="InterPro" id="IPR012967">
    <property type="entry name" value="COMT_dimerisation"/>
</dbReference>
<dbReference type="EnsemblPlants" id="EMT31677">
    <property type="protein sequence ID" value="EMT31677"/>
    <property type="gene ID" value="F775_04977"/>
</dbReference>
<dbReference type="PROSITE" id="PS51683">
    <property type="entry name" value="SAM_OMT_II"/>
    <property type="match status" value="1"/>
</dbReference>
<sequence length="381" mass="41577">MAAQTEKMAVPTDAELLKAQADLWRHTLCYLTPMALRPTYGRHTLCYLTPMALRCAVELGIPTAIHGLGGTASPTDLIAALSLPPSKLSRRGRLLYQLATAGVFATPDAGTTYRLNPISYLLVDGVHIDGDACQTAIVRVASSRYYVEAAFGLADWFRKDFDGPVPSPFEDLHGATIFDDSMALLDPEMDKLVHEAKASHNHMGIGLVLRQCHDLFQGLESLTDLCGGDGTTARAIVRAYPQIKCTVLDLPKVIDKAPTEGVVKYVAGDIFHVVPPAQAVLLKSVLHLWSDEDCIKILAQCKKAIPPRGAGGKVIVIDIVLSSASGLMLETHHLVDMLKLVMTRGRQRDEKDWSDIFMKAGFSEYKIFKKVGARAVIEVYP</sequence>
<dbReference type="PIRSF" id="PIRSF005739">
    <property type="entry name" value="O-mtase"/>
    <property type="match status" value="1"/>
</dbReference>
<dbReference type="InterPro" id="IPR001077">
    <property type="entry name" value="COMT_C"/>
</dbReference>
<dbReference type="Pfam" id="PF08100">
    <property type="entry name" value="Dimerisation"/>
    <property type="match status" value="1"/>
</dbReference>
<reference evidence="8" key="1">
    <citation type="submission" date="2015-06" db="UniProtKB">
        <authorList>
            <consortium name="EnsemblPlants"/>
        </authorList>
    </citation>
    <scope>IDENTIFICATION</scope>
</reference>
<evidence type="ECO:0000256" key="1">
    <source>
        <dbReference type="ARBA" id="ARBA00022603"/>
    </source>
</evidence>
<evidence type="ECO:0000256" key="4">
    <source>
        <dbReference type="ARBA" id="ARBA00034481"/>
    </source>
</evidence>
<dbReference type="InterPro" id="IPR016461">
    <property type="entry name" value="COMT-like"/>
</dbReference>
<evidence type="ECO:0000259" key="6">
    <source>
        <dbReference type="Pfam" id="PF00891"/>
    </source>
</evidence>
<dbReference type="SUPFAM" id="SSF46785">
    <property type="entry name" value="Winged helix' DNA-binding domain"/>
    <property type="match status" value="1"/>
</dbReference>
<evidence type="ECO:0000313" key="8">
    <source>
        <dbReference type="EnsemblPlants" id="EMT31677"/>
    </source>
</evidence>
<evidence type="ECO:0000259" key="7">
    <source>
        <dbReference type="Pfam" id="PF08100"/>
    </source>
</evidence>
<comment type="similarity">
    <text evidence="4">Belongs to the class I-like SAM-binding methyltransferase superfamily. Cation-independent O-methyltransferase family. COMT subfamily.</text>
</comment>
<dbReference type="GO" id="GO:0046983">
    <property type="term" value="F:protein dimerization activity"/>
    <property type="evidence" value="ECO:0007669"/>
    <property type="project" value="InterPro"/>
</dbReference>
<dbReference type="Gene3D" id="3.40.50.150">
    <property type="entry name" value="Vaccinia Virus protein VP39"/>
    <property type="match status" value="1"/>
</dbReference>
<dbReference type="InterPro" id="IPR029063">
    <property type="entry name" value="SAM-dependent_MTases_sf"/>
</dbReference>
<evidence type="ECO:0000256" key="5">
    <source>
        <dbReference type="PIRSR" id="PIRSR005739-1"/>
    </source>
</evidence>
<dbReference type="Pfam" id="PF00891">
    <property type="entry name" value="Methyltransf_2"/>
    <property type="match status" value="1"/>
</dbReference>
<feature type="domain" description="O-methyltransferase dimerisation" evidence="7">
    <location>
        <begin position="43"/>
        <end position="123"/>
    </location>
</feature>
<dbReference type="SUPFAM" id="SSF53335">
    <property type="entry name" value="S-adenosyl-L-methionine-dependent methyltransferases"/>
    <property type="match status" value="1"/>
</dbReference>
<keyword evidence="1" id="KW-0489">Methyltransferase</keyword>
<dbReference type="PANTHER" id="PTHR11746">
    <property type="entry name" value="O-METHYLTRANSFERASE"/>
    <property type="match status" value="1"/>
</dbReference>
<evidence type="ECO:0000256" key="3">
    <source>
        <dbReference type="ARBA" id="ARBA00022691"/>
    </source>
</evidence>
<feature type="domain" description="O-methyltransferase C-terminal" evidence="6">
    <location>
        <begin position="153"/>
        <end position="363"/>
    </location>
</feature>
<evidence type="ECO:0000256" key="2">
    <source>
        <dbReference type="ARBA" id="ARBA00022679"/>
    </source>
</evidence>